<evidence type="ECO:0000256" key="1">
    <source>
        <dbReference type="ARBA" id="ARBA00005910"/>
    </source>
</evidence>
<dbReference type="Gene3D" id="2.60.40.2840">
    <property type="match status" value="1"/>
</dbReference>
<dbReference type="PANTHER" id="PTHR11200">
    <property type="entry name" value="INOSITOL 5-PHOSPHATASE"/>
    <property type="match status" value="1"/>
</dbReference>
<dbReference type="InterPro" id="IPR036691">
    <property type="entry name" value="Endo/exonu/phosph_ase_sf"/>
</dbReference>
<reference evidence="3 4" key="1">
    <citation type="submission" date="2014-03" db="EMBL/GenBank/DDBJ databases">
        <title>Draft genome of the hookworm Oesophagostomum dentatum.</title>
        <authorList>
            <person name="Mitreva M."/>
        </authorList>
    </citation>
    <scope>NUCLEOTIDE SEQUENCE [LARGE SCALE GENOMIC DNA]</scope>
    <source>
        <strain evidence="3 4">OD-Hann</strain>
    </source>
</reference>
<dbReference type="InterPro" id="IPR046985">
    <property type="entry name" value="IP5"/>
</dbReference>
<dbReference type="PANTHER" id="PTHR11200:SF295">
    <property type="entry name" value="INOSITOL POLYPHOSPHATE 5-PHOSPHATASE"/>
    <property type="match status" value="1"/>
</dbReference>
<proteinExistence type="inferred from homology"/>
<keyword evidence="4" id="KW-1185">Reference proteome</keyword>
<dbReference type="GO" id="GO:0004439">
    <property type="term" value="F:phosphatidylinositol-4,5-bisphosphate 5-phosphatase activity"/>
    <property type="evidence" value="ECO:0007669"/>
    <property type="project" value="TreeGrafter"/>
</dbReference>
<dbReference type="OrthoDB" id="62798at2759"/>
<dbReference type="Pfam" id="PF17751">
    <property type="entry name" value="SKICH"/>
    <property type="match status" value="1"/>
</dbReference>
<dbReference type="GO" id="GO:0048488">
    <property type="term" value="P:synaptic vesicle endocytosis"/>
    <property type="evidence" value="ECO:0007669"/>
    <property type="project" value="TreeGrafter"/>
</dbReference>
<dbReference type="SUPFAM" id="SSF56219">
    <property type="entry name" value="DNase I-like"/>
    <property type="match status" value="1"/>
</dbReference>
<evidence type="ECO:0000313" key="3">
    <source>
        <dbReference type="EMBL" id="KHJ79566.1"/>
    </source>
</evidence>
<feature type="domain" description="Inositol polyphosphate-related phosphatase" evidence="2">
    <location>
        <begin position="11"/>
        <end position="249"/>
    </location>
</feature>
<protein>
    <recommendedName>
        <fullName evidence="2">Inositol polyphosphate-related phosphatase domain-containing protein</fullName>
    </recommendedName>
</protein>
<dbReference type="EMBL" id="KN604398">
    <property type="protein sequence ID" value="KHJ79566.1"/>
    <property type="molecule type" value="Genomic_DNA"/>
</dbReference>
<dbReference type="GO" id="GO:0060378">
    <property type="term" value="P:regulation of brood size"/>
    <property type="evidence" value="ECO:0007669"/>
    <property type="project" value="TreeGrafter"/>
</dbReference>
<dbReference type="InterPro" id="IPR041611">
    <property type="entry name" value="SKICH"/>
</dbReference>
<gene>
    <name evidence="3" type="ORF">OESDEN_20782</name>
</gene>
<dbReference type="Pfam" id="PF22669">
    <property type="entry name" value="Exo_endo_phos2"/>
    <property type="match status" value="1"/>
</dbReference>
<sequence length="361" mass="41614">MQEVAHGETVVGGTVITWQRQMLEWMNTRTDGLVLLSKTYQMTNQVTVFVKRTLIPSIRRIQFRFSRNTMGGLTGHKGSIGVKITLQNHTSVVFVDSHFIHDATSYDKRIAQFHSNKICCFPEDEEVKAVFWLGDLNFRVEGDPDEVSAKIKAKKEKELLDTDEQLKRAIRENDAFVGFQEQPIDFSPTYRFYVGSTDYDLKRTPSWCDRVLFKGDSISPVSYTSNNQVLVSDHIPVQAVFNLKLPAMPAINWDVLFEQLPTWYTTIPLIGRFQLLNNYWNRRGSYLDWVGVYPASIDDCTSPFRWVWIATCYDQTVQSQRCLVCEFSPLPEGTYRLGYFSHYSNCLMGLSKSFKVIEQPT</sequence>
<dbReference type="GO" id="GO:0046856">
    <property type="term" value="P:phosphatidylinositol dephosphorylation"/>
    <property type="evidence" value="ECO:0007669"/>
    <property type="project" value="InterPro"/>
</dbReference>
<name>A0A0B1S6P9_OESDE</name>
<dbReference type="Proteomes" id="UP000053660">
    <property type="component" value="Unassembled WGS sequence"/>
</dbReference>
<comment type="similarity">
    <text evidence="1">Belongs to the inositol 1,4,5-trisphosphate 5-phosphatase type II family.</text>
</comment>
<dbReference type="SMART" id="SM00128">
    <property type="entry name" value="IPPc"/>
    <property type="match status" value="1"/>
</dbReference>
<dbReference type="Gene3D" id="3.60.10.10">
    <property type="entry name" value="Endonuclease/exonuclease/phosphatase"/>
    <property type="match status" value="1"/>
</dbReference>
<evidence type="ECO:0000259" key="2">
    <source>
        <dbReference type="SMART" id="SM00128"/>
    </source>
</evidence>
<dbReference type="InterPro" id="IPR000300">
    <property type="entry name" value="IPPc"/>
</dbReference>
<dbReference type="GO" id="GO:0098793">
    <property type="term" value="C:presynapse"/>
    <property type="evidence" value="ECO:0007669"/>
    <property type="project" value="GOC"/>
</dbReference>
<dbReference type="AlphaFoldDB" id="A0A0B1S6P9"/>
<accession>A0A0B1S6P9</accession>
<organism evidence="3 4">
    <name type="scientific">Oesophagostomum dentatum</name>
    <name type="common">Nodular worm</name>
    <dbReference type="NCBI Taxonomy" id="61180"/>
    <lineage>
        <taxon>Eukaryota</taxon>
        <taxon>Metazoa</taxon>
        <taxon>Ecdysozoa</taxon>
        <taxon>Nematoda</taxon>
        <taxon>Chromadorea</taxon>
        <taxon>Rhabditida</taxon>
        <taxon>Rhabditina</taxon>
        <taxon>Rhabditomorpha</taxon>
        <taxon>Strongyloidea</taxon>
        <taxon>Strongylidae</taxon>
        <taxon>Oesophagostomum</taxon>
    </lineage>
</organism>
<evidence type="ECO:0000313" key="4">
    <source>
        <dbReference type="Proteomes" id="UP000053660"/>
    </source>
</evidence>